<dbReference type="EMBL" id="BAABLX010000004">
    <property type="protein sequence ID" value="GAA4931465.1"/>
    <property type="molecule type" value="Genomic_DNA"/>
</dbReference>
<dbReference type="RefSeq" id="WP_345416410.1">
    <property type="nucleotide sequence ID" value="NZ_AP031496.1"/>
</dbReference>
<dbReference type="PIRSF" id="PIRSF000429">
    <property type="entry name" value="Ac-CoA_Ac_transf"/>
    <property type="match status" value="1"/>
</dbReference>
<proteinExistence type="predicted"/>
<dbReference type="AlphaFoldDB" id="A0AAV3TXU3"/>
<evidence type="ECO:0000313" key="3">
    <source>
        <dbReference type="Proteomes" id="UP001409585"/>
    </source>
</evidence>
<accession>A0AAV3TXU3</accession>
<dbReference type="SUPFAM" id="SSF53901">
    <property type="entry name" value="Thiolase-like"/>
    <property type="match status" value="2"/>
</dbReference>
<dbReference type="Pfam" id="PF22691">
    <property type="entry name" value="Thiolase_C_1"/>
    <property type="match status" value="1"/>
</dbReference>
<dbReference type="InterPro" id="IPR055140">
    <property type="entry name" value="Thiolase_C_2"/>
</dbReference>
<name>A0AAV3TXU3_9ALTE</name>
<comment type="caution">
    <text evidence="2">The sequence shown here is derived from an EMBL/GenBank/DDBJ whole genome shotgun (WGS) entry which is preliminary data.</text>
</comment>
<dbReference type="CDD" id="cd00829">
    <property type="entry name" value="SCP-x_thiolase"/>
    <property type="match status" value="1"/>
</dbReference>
<gene>
    <name evidence="2" type="ORF">GCM10025791_04520</name>
</gene>
<dbReference type="PANTHER" id="PTHR42870">
    <property type="entry name" value="ACETYL-COA C-ACETYLTRANSFERASE"/>
    <property type="match status" value="1"/>
</dbReference>
<dbReference type="InterPro" id="IPR002155">
    <property type="entry name" value="Thiolase"/>
</dbReference>
<reference evidence="3" key="1">
    <citation type="journal article" date="2019" name="Int. J. Syst. Evol. Microbiol.">
        <title>The Global Catalogue of Microorganisms (GCM) 10K type strain sequencing project: providing services to taxonomists for standard genome sequencing and annotation.</title>
        <authorList>
            <consortium name="The Broad Institute Genomics Platform"/>
            <consortium name="The Broad Institute Genome Sequencing Center for Infectious Disease"/>
            <person name="Wu L."/>
            <person name="Ma J."/>
        </authorList>
    </citation>
    <scope>NUCLEOTIDE SEQUENCE [LARGE SCALE GENOMIC DNA]</scope>
    <source>
        <strain evidence="3">JCM 19134</strain>
    </source>
</reference>
<protein>
    <submittedName>
        <fullName evidence="2">Thiolase family protein</fullName>
    </submittedName>
</protein>
<sequence>MLQAVVSGLGEVHPQRKSGKNVETLILESIGKALEDAGITAKEIGAVVTESSLIPEMAPFDRIAPAAGLNNVNLTLQTVPVGAGILSSFAVAYDLVAQGKADHALMYFGVDWGTNPAGPSGYHAGMLAKKIIEGPTGFAGPPLYFACAARRYQHVYGLSDEELQDMLWQVVEFTRVNACQNPHAQQGHQLTKEQYLAKTVIAEPLRSVDCSLLSDGAVAVVISRAGEFKGRSPAVTLAGWGYEFDPIPDMDFYTQSPWLPDLPACRRATNKALSLAKLRLDDVDLFQIYDCFSIAVILQIEAMGLCPPGQGRHLIKDDNTLFNGRVPVNTHGGLLAHGYLLGVGHLAEAVHQLRGQAGNRQVENAKAAFVGAGPGRQYTSLILRRANLL</sequence>
<dbReference type="GO" id="GO:0003988">
    <property type="term" value="F:acetyl-CoA C-acyltransferase activity"/>
    <property type="evidence" value="ECO:0007669"/>
    <property type="project" value="UniProtKB-ARBA"/>
</dbReference>
<dbReference type="Proteomes" id="UP001409585">
    <property type="component" value="Unassembled WGS sequence"/>
</dbReference>
<organism evidence="2 3">
    <name type="scientific">Halioxenophilus aromaticivorans</name>
    <dbReference type="NCBI Taxonomy" id="1306992"/>
    <lineage>
        <taxon>Bacteria</taxon>
        <taxon>Pseudomonadati</taxon>
        <taxon>Pseudomonadota</taxon>
        <taxon>Gammaproteobacteria</taxon>
        <taxon>Alteromonadales</taxon>
        <taxon>Alteromonadaceae</taxon>
        <taxon>Halioxenophilus</taxon>
    </lineage>
</organism>
<evidence type="ECO:0000313" key="2">
    <source>
        <dbReference type="EMBL" id="GAA4931465.1"/>
    </source>
</evidence>
<feature type="domain" description="Thiolase C-terminal" evidence="1">
    <location>
        <begin position="262"/>
        <end position="372"/>
    </location>
</feature>
<dbReference type="InterPro" id="IPR016039">
    <property type="entry name" value="Thiolase-like"/>
</dbReference>
<keyword evidence="3" id="KW-1185">Reference proteome</keyword>
<evidence type="ECO:0000259" key="1">
    <source>
        <dbReference type="Pfam" id="PF22691"/>
    </source>
</evidence>
<dbReference type="Gene3D" id="3.40.47.10">
    <property type="match status" value="1"/>
</dbReference>
<dbReference type="PANTHER" id="PTHR42870:SF2">
    <property type="entry name" value="LIPID-TRANSFER PROTEIN, PUTATIVE-RELATED"/>
    <property type="match status" value="1"/>
</dbReference>